<evidence type="ECO:0000313" key="6">
    <source>
        <dbReference type="EMBL" id="OAT52104.1"/>
    </source>
</evidence>
<dbReference type="Proteomes" id="UP000078224">
    <property type="component" value="Unassembled WGS sequence"/>
</dbReference>
<keyword evidence="7" id="KW-1185">Reference proteome</keyword>
<dbReference type="RefSeq" id="WP_068908440.1">
    <property type="nucleotide sequence ID" value="NZ_LXEW01000025.1"/>
</dbReference>
<dbReference type="SMART" id="SM00422">
    <property type="entry name" value="HTH_MERR"/>
    <property type="match status" value="1"/>
</dbReference>
<evidence type="ECO:0000256" key="2">
    <source>
        <dbReference type="ARBA" id="ARBA00023125"/>
    </source>
</evidence>
<protein>
    <submittedName>
        <fullName evidence="6">MerR family transcriptional regulator</fullName>
    </submittedName>
</protein>
<dbReference type="OrthoDB" id="9808480at2"/>
<dbReference type="SUPFAM" id="SSF46955">
    <property type="entry name" value="Putative DNA-binding domain"/>
    <property type="match status" value="1"/>
</dbReference>
<evidence type="ECO:0000259" key="5">
    <source>
        <dbReference type="PROSITE" id="PS50937"/>
    </source>
</evidence>
<dbReference type="GO" id="GO:0003700">
    <property type="term" value="F:DNA-binding transcription factor activity"/>
    <property type="evidence" value="ECO:0007669"/>
    <property type="project" value="InterPro"/>
</dbReference>
<dbReference type="AlphaFoldDB" id="A0A1B7JWL5"/>
<comment type="caution">
    <text evidence="6">The sequence shown here is derived from an EMBL/GenBank/DDBJ whole genome shotgun (WGS) entry which is preliminary data.</text>
</comment>
<feature type="domain" description="HTH merR-type" evidence="5">
    <location>
        <begin position="1"/>
        <end position="69"/>
    </location>
</feature>
<evidence type="ECO:0000256" key="3">
    <source>
        <dbReference type="ARBA" id="ARBA00023163"/>
    </source>
</evidence>
<reference evidence="6 7" key="1">
    <citation type="submission" date="2016-04" db="EMBL/GenBank/DDBJ databases">
        <title>ATOL: Assembling a taxonomically balanced genome-scale reconstruction of the evolutionary history of the Enterobacteriaceae.</title>
        <authorList>
            <person name="Plunkett G.III."/>
            <person name="Neeno-Eckwall E.C."/>
            <person name="Glasner J.D."/>
            <person name="Perna N.T."/>
        </authorList>
    </citation>
    <scope>NUCLEOTIDE SEQUENCE [LARGE SCALE GENOMIC DNA]</scope>
    <source>
        <strain evidence="6 7">ATCC 35613</strain>
    </source>
</reference>
<dbReference type="Pfam" id="PF13411">
    <property type="entry name" value="MerR_1"/>
    <property type="match status" value="1"/>
</dbReference>
<dbReference type="Gene3D" id="1.10.1660.10">
    <property type="match status" value="1"/>
</dbReference>
<proteinExistence type="predicted"/>
<dbReference type="GO" id="GO:0003677">
    <property type="term" value="F:DNA binding"/>
    <property type="evidence" value="ECO:0007669"/>
    <property type="project" value="UniProtKB-KW"/>
</dbReference>
<sequence>MKIGDVSNLFKIPRETIRFYEKEGLMLAPNRGANNYRSYSEKHIERLRFIKNCRNFNMSHREIKKLLELVDNEKDDCELVEEVILRHLLMVRENIRKLTRLEKELMQLQDHSAEIEINDKCGIIKNLLSKEI</sequence>
<accession>A0A1B7JWL5</accession>
<keyword evidence="2" id="KW-0238">DNA-binding</keyword>
<dbReference type="PANTHER" id="PTHR30204">
    <property type="entry name" value="REDOX-CYCLING DRUG-SENSING TRANSCRIPTIONAL ACTIVATOR SOXR"/>
    <property type="match status" value="1"/>
</dbReference>
<dbReference type="InterPro" id="IPR009061">
    <property type="entry name" value="DNA-bd_dom_put_sf"/>
</dbReference>
<organism evidence="6 7">
    <name type="scientific">Providencia heimbachae ATCC 35613</name>
    <dbReference type="NCBI Taxonomy" id="1354272"/>
    <lineage>
        <taxon>Bacteria</taxon>
        <taxon>Pseudomonadati</taxon>
        <taxon>Pseudomonadota</taxon>
        <taxon>Gammaproteobacteria</taxon>
        <taxon>Enterobacterales</taxon>
        <taxon>Morganellaceae</taxon>
        <taxon>Providencia</taxon>
    </lineage>
</organism>
<name>A0A1B7JWL5_9GAMM</name>
<dbReference type="PANTHER" id="PTHR30204:SF94">
    <property type="entry name" value="HEAVY METAL-DEPENDENT TRANSCRIPTIONAL REGULATOR HI_0293-RELATED"/>
    <property type="match status" value="1"/>
</dbReference>
<gene>
    <name evidence="6" type="ORF">M998_1719</name>
</gene>
<dbReference type="PROSITE" id="PS50937">
    <property type="entry name" value="HTH_MERR_2"/>
    <property type="match status" value="1"/>
</dbReference>
<keyword evidence="1" id="KW-0805">Transcription regulation</keyword>
<keyword evidence="3" id="KW-0804">Transcription</keyword>
<feature type="coiled-coil region" evidence="4">
    <location>
        <begin position="63"/>
        <end position="118"/>
    </location>
</feature>
<dbReference type="PATRIC" id="fig|1354272.4.peg.1750"/>
<dbReference type="InterPro" id="IPR047057">
    <property type="entry name" value="MerR_fam"/>
</dbReference>
<evidence type="ECO:0000256" key="4">
    <source>
        <dbReference type="SAM" id="Coils"/>
    </source>
</evidence>
<dbReference type="InterPro" id="IPR000551">
    <property type="entry name" value="MerR-type_HTH_dom"/>
</dbReference>
<evidence type="ECO:0000256" key="1">
    <source>
        <dbReference type="ARBA" id="ARBA00023015"/>
    </source>
</evidence>
<dbReference type="PRINTS" id="PR00040">
    <property type="entry name" value="HTHMERR"/>
</dbReference>
<keyword evidence="4" id="KW-0175">Coiled coil</keyword>
<evidence type="ECO:0000313" key="7">
    <source>
        <dbReference type="Proteomes" id="UP000078224"/>
    </source>
</evidence>
<dbReference type="EMBL" id="LXEW01000025">
    <property type="protein sequence ID" value="OAT52104.1"/>
    <property type="molecule type" value="Genomic_DNA"/>
</dbReference>